<dbReference type="Proteomes" id="UP001049176">
    <property type="component" value="Chromosome 4"/>
</dbReference>
<dbReference type="EMBL" id="CM032184">
    <property type="protein sequence ID" value="KAG7094299.1"/>
    <property type="molecule type" value="Genomic_DNA"/>
</dbReference>
<protein>
    <submittedName>
        <fullName evidence="1">Uncharacterized protein</fullName>
    </submittedName>
</protein>
<accession>A0A9P7S2I5</accession>
<keyword evidence="2" id="KW-1185">Reference proteome</keyword>
<dbReference type="AlphaFoldDB" id="A0A9P7S2I5"/>
<organism evidence="1 2">
    <name type="scientific">Marasmius oreades</name>
    <name type="common">fairy-ring Marasmius</name>
    <dbReference type="NCBI Taxonomy" id="181124"/>
    <lineage>
        <taxon>Eukaryota</taxon>
        <taxon>Fungi</taxon>
        <taxon>Dikarya</taxon>
        <taxon>Basidiomycota</taxon>
        <taxon>Agaricomycotina</taxon>
        <taxon>Agaricomycetes</taxon>
        <taxon>Agaricomycetidae</taxon>
        <taxon>Agaricales</taxon>
        <taxon>Marasmiineae</taxon>
        <taxon>Marasmiaceae</taxon>
        <taxon>Marasmius</taxon>
    </lineage>
</organism>
<comment type="caution">
    <text evidence="1">The sequence shown here is derived from an EMBL/GenBank/DDBJ whole genome shotgun (WGS) entry which is preliminary data.</text>
</comment>
<dbReference type="KEGG" id="more:E1B28_007900"/>
<name>A0A9P7S2I5_9AGAR</name>
<sequence>MYFQFWPFVWNDDVLAGVNVMQAALGNYAQRFRVQVTGIHRFDEKNQYIQKEMIHRFYHEEAKKDSIYRGGLVDEIFVDARLSKPFARKEYDEAWTQPLTPSSPRGQEVPWLLPDQAVHHMKKEVPPCDQKRLKKMVEENRIWCLLDYYPRSETIHVPKDLESSLV</sequence>
<evidence type="ECO:0000313" key="2">
    <source>
        <dbReference type="Proteomes" id="UP001049176"/>
    </source>
</evidence>
<reference evidence="1" key="1">
    <citation type="journal article" date="2021" name="Genome Biol. Evol.">
        <title>The assembled and annotated genome of the fairy-ring fungus Marasmius oreades.</title>
        <authorList>
            <person name="Hiltunen M."/>
            <person name="Ament-Velasquez S.L."/>
            <person name="Johannesson H."/>
        </authorList>
    </citation>
    <scope>NUCLEOTIDE SEQUENCE</scope>
    <source>
        <strain evidence="1">03SP1</strain>
    </source>
</reference>
<gene>
    <name evidence="1" type="ORF">E1B28_007900</name>
</gene>
<proteinExistence type="predicted"/>
<dbReference type="RefSeq" id="XP_043010769.1">
    <property type="nucleotide sequence ID" value="XM_043152683.1"/>
</dbReference>
<dbReference type="GeneID" id="66076976"/>
<evidence type="ECO:0000313" key="1">
    <source>
        <dbReference type="EMBL" id="KAG7094299.1"/>
    </source>
</evidence>